<proteinExistence type="predicted"/>
<dbReference type="AlphaFoldDB" id="A0A9P7UP47"/>
<gene>
    <name evidence="1" type="ORF">E1B28_011047</name>
</gene>
<protein>
    <submittedName>
        <fullName evidence="1">Uncharacterized protein</fullName>
    </submittedName>
</protein>
<dbReference type="KEGG" id="more:E1B28_011047"/>
<reference evidence="1" key="1">
    <citation type="journal article" date="2021" name="Genome Biol. Evol.">
        <title>The assembled and annotated genome of the fairy-ring fungus Marasmius oreades.</title>
        <authorList>
            <person name="Hiltunen M."/>
            <person name="Ament-Velasquez S.L."/>
            <person name="Johannesson H."/>
        </authorList>
    </citation>
    <scope>NUCLEOTIDE SEQUENCE</scope>
    <source>
        <strain evidence="1">03SP1</strain>
    </source>
</reference>
<dbReference type="Proteomes" id="UP001049176">
    <property type="component" value="Chromosome 7"/>
</dbReference>
<evidence type="ECO:0000313" key="2">
    <source>
        <dbReference type="Proteomes" id="UP001049176"/>
    </source>
</evidence>
<accession>A0A9P7UP47</accession>
<sequence length="158" mass="17228">MTYTSSSSQLCSLTEWSITHIRSIFEADTDDDALDAISGTFSPTLSATLNGVPLPREGLEKLVLSMRHGSFGGNGLRVQWKYTMEVPKDSTNREGAFGGVYTISGLRKTLPGSGMAAYFTRHKTVTVNIESQGSEEPNVDSRRIVSLVFVASDMQEDI</sequence>
<dbReference type="EMBL" id="CM032187">
    <property type="protein sequence ID" value="KAG7089357.1"/>
    <property type="molecule type" value="Genomic_DNA"/>
</dbReference>
<dbReference type="GeneID" id="66080122"/>
<dbReference type="RefSeq" id="XP_043005827.1">
    <property type="nucleotide sequence ID" value="XM_043156043.1"/>
</dbReference>
<evidence type="ECO:0000313" key="1">
    <source>
        <dbReference type="EMBL" id="KAG7089357.1"/>
    </source>
</evidence>
<comment type="caution">
    <text evidence="1">The sequence shown here is derived from an EMBL/GenBank/DDBJ whole genome shotgun (WGS) entry which is preliminary data.</text>
</comment>
<organism evidence="1 2">
    <name type="scientific">Marasmius oreades</name>
    <name type="common">fairy-ring Marasmius</name>
    <dbReference type="NCBI Taxonomy" id="181124"/>
    <lineage>
        <taxon>Eukaryota</taxon>
        <taxon>Fungi</taxon>
        <taxon>Dikarya</taxon>
        <taxon>Basidiomycota</taxon>
        <taxon>Agaricomycotina</taxon>
        <taxon>Agaricomycetes</taxon>
        <taxon>Agaricomycetidae</taxon>
        <taxon>Agaricales</taxon>
        <taxon>Marasmiineae</taxon>
        <taxon>Marasmiaceae</taxon>
        <taxon>Marasmius</taxon>
    </lineage>
</organism>
<keyword evidence="2" id="KW-1185">Reference proteome</keyword>
<dbReference type="OrthoDB" id="2845803at2759"/>
<name>A0A9P7UP47_9AGAR</name>